<keyword evidence="2" id="KW-0472">Membrane</keyword>
<dbReference type="EMBL" id="DAATAH010000096">
    <property type="protein sequence ID" value="HAE7767545.1"/>
    <property type="molecule type" value="Genomic_DNA"/>
</dbReference>
<dbReference type="AlphaFoldDB" id="A0A736RCW3"/>
<feature type="transmembrane region" description="Helical" evidence="2">
    <location>
        <begin position="12"/>
        <end position="33"/>
    </location>
</feature>
<evidence type="ECO:0000256" key="1">
    <source>
        <dbReference type="SAM" id="MobiDB-lite"/>
    </source>
</evidence>
<keyword evidence="2" id="KW-1133">Transmembrane helix</keyword>
<reference evidence="3" key="1">
    <citation type="journal article" date="2018" name="Genome Biol.">
        <title>SKESA: strategic k-mer extension for scrupulous assemblies.</title>
        <authorList>
            <person name="Souvorov A."/>
            <person name="Agarwala R."/>
            <person name="Lipman D.J."/>
        </authorList>
    </citation>
    <scope>NUCLEOTIDE SEQUENCE</scope>
    <source>
        <strain evidence="3">2584-68</strain>
    </source>
</reference>
<accession>A0A736RCW3</accession>
<feature type="region of interest" description="Disordered" evidence="1">
    <location>
        <begin position="42"/>
        <end position="61"/>
    </location>
</feature>
<evidence type="ECO:0000313" key="3">
    <source>
        <dbReference type="EMBL" id="HAE7767545.1"/>
    </source>
</evidence>
<reference evidence="3" key="2">
    <citation type="submission" date="2018-07" db="EMBL/GenBank/DDBJ databases">
        <authorList>
            <consortium name="NCBI Pathogen Detection Project"/>
        </authorList>
    </citation>
    <scope>NUCLEOTIDE SEQUENCE</scope>
    <source>
        <strain evidence="3">2584-68</strain>
    </source>
</reference>
<keyword evidence="2" id="KW-0812">Transmembrane</keyword>
<name>A0A736RCW3_SALHO</name>
<sequence length="61" mass="6884">MRGKIQIKPLFIFRWLIRIMQVICIAVVLLGTFDIVLYNSGEPESGDTGTLTHQAIRPDTP</sequence>
<organism evidence="3">
    <name type="scientific">Salmonella enterica subsp. houtenae serovar 45:g,z51:-</name>
    <dbReference type="NCBI Taxonomy" id="1967611"/>
    <lineage>
        <taxon>Bacteria</taxon>
        <taxon>Pseudomonadati</taxon>
        <taxon>Pseudomonadota</taxon>
        <taxon>Gammaproteobacteria</taxon>
        <taxon>Enterobacterales</taxon>
        <taxon>Enterobacteriaceae</taxon>
        <taxon>Salmonella</taxon>
    </lineage>
</organism>
<protein>
    <submittedName>
        <fullName evidence="3">Uncharacterized protein</fullName>
    </submittedName>
</protein>
<comment type="caution">
    <text evidence="3">The sequence shown here is derived from an EMBL/GenBank/DDBJ whole genome shotgun (WGS) entry which is preliminary data.</text>
</comment>
<proteinExistence type="predicted"/>
<gene>
    <name evidence="3" type="ORF">GNB58_004645</name>
</gene>
<evidence type="ECO:0000256" key="2">
    <source>
        <dbReference type="SAM" id="Phobius"/>
    </source>
</evidence>